<keyword evidence="4" id="KW-0863">Zinc-finger</keyword>
<evidence type="ECO:0000256" key="4">
    <source>
        <dbReference type="ARBA" id="ARBA00022771"/>
    </source>
</evidence>
<evidence type="ECO:0000256" key="1">
    <source>
        <dbReference type="ARBA" id="ARBA00001947"/>
    </source>
</evidence>
<dbReference type="GO" id="GO:0017136">
    <property type="term" value="F:histone deacetylase activity, NAD-dependent"/>
    <property type="evidence" value="ECO:0007669"/>
    <property type="project" value="TreeGrafter"/>
</dbReference>
<dbReference type="GO" id="GO:0070403">
    <property type="term" value="F:NAD+ binding"/>
    <property type="evidence" value="ECO:0007669"/>
    <property type="project" value="InterPro"/>
</dbReference>
<feature type="domain" description="Deacetylase sirtuin-type" evidence="9">
    <location>
        <begin position="57"/>
        <end position="383"/>
    </location>
</feature>
<keyword evidence="5 7" id="KW-0862">Zinc</keyword>
<dbReference type="Gene3D" id="3.30.60.90">
    <property type="match status" value="1"/>
</dbReference>
<dbReference type="InterPro" id="IPR026591">
    <property type="entry name" value="Sirtuin_cat_small_dom_sf"/>
</dbReference>
<dbReference type="InterPro" id="IPR026590">
    <property type="entry name" value="Ssirtuin_cat_dom"/>
</dbReference>
<keyword evidence="3 7" id="KW-0479">Metal-binding</keyword>
<comment type="cofactor">
    <cofactor evidence="1">
        <name>Zn(2+)</name>
        <dbReference type="ChEBI" id="CHEBI:29105"/>
    </cofactor>
</comment>
<gene>
    <name evidence="10" type="ORF">APAL1065_LOCUS25742</name>
</gene>
<feature type="compositionally biased region" description="Basic residues" evidence="8">
    <location>
        <begin position="26"/>
        <end position="37"/>
    </location>
</feature>
<feature type="binding site" evidence="7">
    <location>
        <position position="205"/>
    </location>
    <ligand>
        <name>Zn(2+)</name>
        <dbReference type="ChEBI" id="CHEBI:29105"/>
    </ligand>
</feature>
<dbReference type="AlphaFoldDB" id="A0A7S3DXI2"/>
<dbReference type="Gene3D" id="3.40.50.1220">
    <property type="entry name" value="TPP-binding domain"/>
    <property type="match status" value="1"/>
</dbReference>
<dbReference type="PANTHER" id="PTHR11085:SF9">
    <property type="entry name" value="NAD-DEPENDENT PROTEIN DEACETYLASE SIRTUIN-1"/>
    <property type="match status" value="1"/>
</dbReference>
<dbReference type="EMBL" id="HBHT01038306">
    <property type="protein sequence ID" value="CAD9992170.1"/>
    <property type="molecule type" value="Transcribed_RNA"/>
</dbReference>
<dbReference type="GO" id="GO:0005634">
    <property type="term" value="C:nucleus"/>
    <property type="evidence" value="ECO:0007669"/>
    <property type="project" value="TreeGrafter"/>
</dbReference>
<evidence type="ECO:0000256" key="3">
    <source>
        <dbReference type="ARBA" id="ARBA00022723"/>
    </source>
</evidence>
<evidence type="ECO:0000256" key="2">
    <source>
        <dbReference type="ARBA" id="ARBA00022679"/>
    </source>
</evidence>
<dbReference type="GO" id="GO:0008270">
    <property type="term" value="F:zinc ion binding"/>
    <property type="evidence" value="ECO:0007669"/>
    <property type="project" value="UniProtKB-KW"/>
</dbReference>
<keyword evidence="2" id="KW-0808">Transferase</keyword>
<feature type="compositionally biased region" description="Low complexity" evidence="8">
    <location>
        <begin position="237"/>
        <end position="249"/>
    </location>
</feature>
<feature type="compositionally biased region" description="Basic and acidic residues" evidence="8">
    <location>
        <begin position="403"/>
        <end position="415"/>
    </location>
</feature>
<proteinExistence type="predicted"/>
<sequence length="518" mass="57631">MPSTSPRKKRERENRKVCSPADNNLKKKKKKAKKQQAVKHSENGAPDGPIFPLYDDMEESKSFHEGFAAVARLLRNRRNIAVLTGAGISTTCGIPDFRSRGGLYASLNLEELGISTPEELFDWDLFQDNPKPFFKFARNLYFPLGDMERARPSDSHKLLSLLENKKKLLRVYSQNIDGLEQEAGVSPKKVVYAHGSLRWATCLRCKRKVPAQEIEADIIAGTVAYCNEVVTEKKSNNKGSDSSSSGSKSPLLQSPRETRRSNVRKCLRNSNGDILCGGVLKPGVTFFGQSLNDSVGRYLEADRERVDALIVIGTSLSVAPISKVIGYLPHNIPRILINRTIVHPASKDSDEEDPHRDGYVFDAYLLGNCDDVTRELAKHIFASSDEEPPELEAGRLLANVRQDTNRSDEGTSETKEDSEDGSVDENDDDDENLYKESDWASVAVPRDRVFLFPGAQPPGDNSSGPKFQELAHCDGCGERIKGTIQKCAQCFDYDLCESCYPTLSKTHCEGKHTFFSDE</sequence>
<dbReference type="SMART" id="SM00291">
    <property type="entry name" value="ZnF_ZZ"/>
    <property type="match status" value="1"/>
</dbReference>
<organism evidence="10">
    <name type="scientific">Entomoneis paludosa</name>
    <dbReference type="NCBI Taxonomy" id="265537"/>
    <lineage>
        <taxon>Eukaryota</taxon>
        <taxon>Sar</taxon>
        <taxon>Stramenopiles</taxon>
        <taxon>Ochrophyta</taxon>
        <taxon>Bacillariophyta</taxon>
        <taxon>Bacillariophyceae</taxon>
        <taxon>Bacillariophycidae</taxon>
        <taxon>Entomoneidaceae</taxon>
        <taxon>Entomoneis</taxon>
    </lineage>
</organism>
<protein>
    <recommendedName>
        <fullName evidence="9">Deacetylase sirtuin-type domain-containing protein</fullName>
    </recommendedName>
</protein>
<reference evidence="10" key="1">
    <citation type="submission" date="2021-01" db="EMBL/GenBank/DDBJ databases">
        <authorList>
            <person name="Corre E."/>
            <person name="Pelletier E."/>
            <person name="Niang G."/>
            <person name="Scheremetjew M."/>
            <person name="Finn R."/>
            <person name="Kale V."/>
            <person name="Holt S."/>
            <person name="Cochrane G."/>
            <person name="Meng A."/>
            <person name="Brown T."/>
            <person name="Cohen L."/>
        </authorList>
    </citation>
    <scope>NUCLEOTIDE SEQUENCE</scope>
    <source>
        <strain evidence="10">CCMP125</strain>
    </source>
</reference>
<feature type="compositionally biased region" description="Acidic residues" evidence="8">
    <location>
        <begin position="416"/>
        <end position="431"/>
    </location>
</feature>
<keyword evidence="6" id="KW-0520">NAD</keyword>
<dbReference type="InterPro" id="IPR050134">
    <property type="entry name" value="NAD-dep_sirtuin_deacylases"/>
</dbReference>
<dbReference type="InterPro" id="IPR003000">
    <property type="entry name" value="Sirtuin"/>
</dbReference>
<dbReference type="PROSITE" id="PS50305">
    <property type="entry name" value="SIRTUIN"/>
    <property type="match status" value="1"/>
</dbReference>
<evidence type="ECO:0000259" key="9">
    <source>
        <dbReference type="PROSITE" id="PS50305"/>
    </source>
</evidence>
<name>A0A7S3DXI2_9STRA</name>
<feature type="compositionally biased region" description="Basic residues" evidence="8">
    <location>
        <begin position="1"/>
        <end position="10"/>
    </location>
</feature>
<evidence type="ECO:0000256" key="5">
    <source>
        <dbReference type="ARBA" id="ARBA00022833"/>
    </source>
</evidence>
<evidence type="ECO:0000256" key="8">
    <source>
        <dbReference type="SAM" id="MobiDB-lite"/>
    </source>
</evidence>
<dbReference type="SUPFAM" id="SSF52467">
    <property type="entry name" value="DHS-like NAD/FAD-binding domain"/>
    <property type="match status" value="1"/>
</dbReference>
<evidence type="ECO:0000256" key="6">
    <source>
        <dbReference type="ARBA" id="ARBA00023027"/>
    </source>
</evidence>
<feature type="region of interest" description="Disordered" evidence="8">
    <location>
        <begin position="1"/>
        <end position="50"/>
    </location>
</feature>
<feature type="region of interest" description="Disordered" evidence="8">
    <location>
        <begin position="234"/>
        <end position="263"/>
    </location>
</feature>
<feature type="active site" description="Proton acceptor" evidence="7">
    <location>
        <position position="194"/>
    </location>
</feature>
<feature type="region of interest" description="Disordered" evidence="8">
    <location>
        <begin position="396"/>
        <end position="438"/>
    </location>
</feature>
<dbReference type="Gene3D" id="3.30.1600.10">
    <property type="entry name" value="SIR2/SIRT2 'Small Domain"/>
    <property type="match status" value="1"/>
</dbReference>
<dbReference type="PANTHER" id="PTHR11085">
    <property type="entry name" value="NAD-DEPENDENT PROTEIN DEACYLASE SIRTUIN-5, MITOCHONDRIAL-RELATED"/>
    <property type="match status" value="1"/>
</dbReference>
<dbReference type="SUPFAM" id="SSF57850">
    <property type="entry name" value="RING/U-box"/>
    <property type="match status" value="1"/>
</dbReference>
<feature type="binding site" evidence="7">
    <location>
        <position position="266"/>
    </location>
    <ligand>
        <name>Zn(2+)</name>
        <dbReference type="ChEBI" id="CHEBI:29105"/>
    </ligand>
</feature>
<dbReference type="InterPro" id="IPR000433">
    <property type="entry name" value="Znf_ZZ"/>
</dbReference>
<feature type="binding site" evidence="7">
    <location>
        <position position="202"/>
    </location>
    <ligand>
        <name>Zn(2+)</name>
        <dbReference type="ChEBI" id="CHEBI:29105"/>
    </ligand>
</feature>
<feature type="binding site" evidence="7">
    <location>
        <position position="276"/>
    </location>
    <ligand>
        <name>Zn(2+)</name>
        <dbReference type="ChEBI" id="CHEBI:29105"/>
    </ligand>
</feature>
<dbReference type="Pfam" id="PF00569">
    <property type="entry name" value="ZZ"/>
    <property type="match status" value="1"/>
</dbReference>
<dbReference type="CDD" id="cd02249">
    <property type="entry name" value="ZZ"/>
    <property type="match status" value="1"/>
</dbReference>
<evidence type="ECO:0000256" key="7">
    <source>
        <dbReference type="PROSITE-ProRule" id="PRU00236"/>
    </source>
</evidence>
<accession>A0A7S3DXI2</accession>
<evidence type="ECO:0000313" key="10">
    <source>
        <dbReference type="EMBL" id="CAD9992170.1"/>
    </source>
</evidence>
<dbReference type="InterPro" id="IPR043145">
    <property type="entry name" value="Znf_ZZ_sf"/>
</dbReference>
<dbReference type="Pfam" id="PF02146">
    <property type="entry name" value="SIR2"/>
    <property type="match status" value="1"/>
</dbReference>
<dbReference type="InterPro" id="IPR029035">
    <property type="entry name" value="DHS-like_NAD/FAD-binding_dom"/>
</dbReference>